<dbReference type="InterPro" id="IPR029045">
    <property type="entry name" value="ClpP/crotonase-like_dom_sf"/>
</dbReference>
<reference evidence="2 3" key="1">
    <citation type="journal article" date="2012" name="J. Bacteriol.">
        <title>Genome sequence of benzo(a)pyrene-degrading bacterium Novosphingobium pentaromativorans US6-1.</title>
        <authorList>
            <person name="Luo Y.R."/>
            <person name="Kang S.G."/>
            <person name="Kim S.J."/>
            <person name="Kim M.R."/>
            <person name="Li N."/>
            <person name="Lee J.H."/>
            <person name="Kwon K.K."/>
        </authorList>
    </citation>
    <scope>NUCLEOTIDE SEQUENCE [LARGE SCALE GENOMIC DNA]</scope>
    <source>
        <strain evidence="2 3">US6-1</strain>
    </source>
</reference>
<sequence length="270" mass="28735">MLRIEDAAGVRTLTLDRPDRLNTLTPGLNRKLHEALIDCARDPGVKAVVLTGAGRGFCAGFDLSGGGEEPDEIKKRWGDDPIYLEPEQVAARLDQDAQIAILLHRMSKPTIASIRGAAAGSGLVLAAACDLRIASETALFKTAFASAGRCGDPGGSYLLTKLVGPAMTRELYLLDEKVPAERALAIGLVNKVVPDDRLEEETAILASRFANGPSLAYAGIKRNLNAAETGTLEETIAIEGPANARASLSHDGKEAGRAFMEKRAPRFRGY</sequence>
<comment type="similarity">
    <text evidence="1">Belongs to the enoyl-CoA hydratase/isomerase family.</text>
</comment>
<protein>
    <submittedName>
        <fullName evidence="2">Enoyl-CoA hydratase</fullName>
    </submittedName>
</protein>
<organism evidence="2 3">
    <name type="scientific">Novosphingobium pentaromativorans US6-1</name>
    <dbReference type="NCBI Taxonomy" id="1088721"/>
    <lineage>
        <taxon>Bacteria</taxon>
        <taxon>Pseudomonadati</taxon>
        <taxon>Pseudomonadota</taxon>
        <taxon>Alphaproteobacteria</taxon>
        <taxon>Sphingomonadales</taxon>
        <taxon>Sphingomonadaceae</taxon>
        <taxon>Novosphingobium</taxon>
    </lineage>
</organism>
<dbReference type="PANTHER" id="PTHR43459:SF1">
    <property type="entry name" value="EG:BACN32G11.4 PROTEIN"/>
    <property type="match status" value="1"/>
</dbReference>
<evidence type="ECO:0000313" key="2">
    <source>
        <dbReference type="EMBL" id="EHJ62634.1"/>
    </source>
</evidence>
<dbReference type="GO" id="GO:0003824">
    <property type="term" value="F:catalytic activity"/>
    <property type="evidence" value="ECO:0007669"/>
    <property type="project" value="UniProtKB-ARBA"/>
</dbReference>
<accession>G6E7Z1</accession>
<dbReference type="PANTHER" id="PTHR43459">
    <property type="entry name" value="ENOYL-COA HYDRATASE"/>
    <property type="match status" value="1"/>
</dbReference>
<dbReference type="Proteomes" id="UP000004030">
    <property type="component" value="Unassembled WGS sequence"/>
</dbReference>
<dbReference type="Gene3D" id="1.10.12.10">
    <property type="entry name" value="Lyase 2-enoyl-coa Hydratase, Chain A, domain 2"/>
    <property type="match status" value="1"/>
</dbReference>
<dbReference type="InterPro" id="IPR001753">
    <property type="entry name" value="Enoyl-CoA_hydra/iso"/>
</dbReference>
<dbReference type="OrthoDB" id="9777711at2"/>
<dbReference type="SUPFAM" id="SSF52096">
    <property type="entry name" value="ClpP/crotonase"/>
    <property type="match status" value="1"/>
</dbReference>
<dbReference type="AlphaFoldDB" id="G6E7Z1"/>
<dbReference type="CDD" id="cd06558">
    <property type="entry name" value="crotonase-like"/>
    <property type="match status" value="1"/>
</dbReference>
<keyword evidence="3" id="KW-1185">Reference proteome</keyword>
<proteinExistence type="inferred from homology"/>
<gene>
    <name evidence="2" type="ORF">NSU_0462</name>
</gene>
<evidence type="ECO:0000313" key="3">
    <source>
        <dbReference type="Proteomes" id="UP000004030"/>
    </source>
</evidence>
<comment type="caution">
    <text evidence="2">The sequence shown here is derived from an EMBL/GenBank/DDBJ whole genome shotgun (WGS) entry which is preliminary data.</text>
</comment>
<evidence type="ECO:0000256" key="1">
    <source>
        <dbReference type="ARBA" id="ARBA00005254"/>
    </source>
</evidence>
<dbReference type="PATRIC" id="fig|1088721.3.peg.454"/>
<dbReference type="eggNOG" id="COG1024">
    <property type="taxonomic scope" value="Bacteria"/>
</dbReference>
<dbReference type="RefSeq" id="WP_007011379.1">
    <property type="nucleotide sequence ID" value="NZ_AGFM01000007.1"/>
</dbReference>
<dbReference type="Gene3D" id="3.90.226.10">
    <property type="entry name" value="2-enoyl-CoA Hydratase, Chain A, domain 1"/>
    <property type="match status" value="1"/>
</dbReference>
<dbReference type="InterPro" id="IPR014748">
    <property type="entry name" value="Enoyl-CoA_hydra_C"/>
</dbReference>
<dbReference type="Pfam" id="PF00378">
    <property type="entry name" value="ECH_1"/>
    <property type="match status" value="1"/>
</dbReference>
<dbReference type="STRING" id="1088721.JI59_17785"/>
<dbReference type="KEGG" id="npn:JI59_17785"/>
<dbReference type="EMBL" id="AGFM01000007">
    <property type="protein sequence ID" value="EHJ62634.1"/>
    <property type="molecule type" value="Genomic_DNA"/>
</dbReference>
<name>G6E7Z1_9SPHN</name>